<feature type="domain" description="CobW/HypB/UreG nucleotide-binding" evidence="8">
    <location>
        <begin position="32"/>
        <end position="191"/>
    </location>
</feature>
<evidence type="ECO:0000256" key="2">
    <source>
        <dbReference type="ARBA" id="ARBA00022596"/>
    </source>
</evidence>
<sequence>MEITLEQKVLAKNDELAAANRALLEGRGISTINLMSSPGSGKTTLLERTISEIGDRPVAVVEGDQETRIDAERIRRTGCPVVQVNTGAGCHLDAAMLRDAVDRLAPGRGTLLFVENVGNLVCPALFDLGERGRVVVISVTEGTDKPLKYPYMFAAADLVVVNKVDLLPYVDFDLEACRSHVASVNPKAEVLALSATKGENLDAWYAWLAG</sequence>
<dbReference type="PANTHER" id="PTHR30134">
    <property type="entry name" value="HYDROGENASE PROTEIN ASSEMBLY PROTEIN, NICKEL CHAPERONE"/>
    <property type="match status" value="1"/>
</dbReference>
<keyword evidence="3" id="KW-0479">Metal-binding</keyword>
<dbReference type="CDD" id="cd05390">
    <property type="entry name" value="HypB"/>
    <property type="match status" value="1"/>
</dbReference>
<evidence type="ECO:0000256" key="3">
    <source>
        <dbReference type="ARBA" id="ARBA00022723"/>
    </source>
</evidence>
<dbReference type="NCBIfam" id="TIGR00073">
    <property type="entry name" value="hypB"/>
    <property type="match status" value="1"/>
</dbReference>
<dbReference type="PIRSF" id="PIRSF005624">
    <property type="entry name" value="Ni-bind_GTPase"/>
    <property type="match status" value="1"/>
</dbReference>
<dbReference type="RefSeq" id="WP_378975136.1">
    <property type="nucleotide sequence ID" value="NZ_JBHTBJ010000032.1"/>
</dbReference>
<proteinExistence type="inferred from homology"/>
<organism evidence="9 10">
    <name type="scientific">Paractinoplanes rhizophilus</name>
    <dbReference type="NCBI Taxonomy" id="1416877"/>
    <lineage>
        <taxon>Bacteria</taxon>
        <taxon>Bacillati</taxon>
        <taxon>Actinomycetota</taxon>
        <taxon>Actinomycetes</taxon>
        <taxon>Micromonosporales</taxon>
        <taxon>Micromonosporaceae</taxon>
        <taxon>Paractinoplanes</taxon>
    </lineage>
</organism>
<keyword evidence="4" id="KW-0547">Nucleotide-binding</keyword>
<dbReference type="InterPro" id="IPR027417">
    <property type="entry name" value="P-loop_NTPase"/>
</dbReference>
<keyword evidence="10" id="KW-1185">Reference proteome</keyword>
<evidence type="ECO:0000256" key="1">
    <source>
        <dbReference type="ARBA" id="ARBA00006211"/>
    </source>
</evidence>
<keyword evidence="7" id="KW-0342">GTP-binding</keyword>
<keyword evidence="2" id="KW-0533">Nickel</keyword>
<keyword evidence="5" id="KW-0378">Hydrolase</keyword>
<comment type="caution">
    <text evidence="9">The sequence shown here is derived from an EMBL/GenBank/DDBJ whole genome shotgun (WGS) entry which is preliminary data.</text>
</comment>
<reference evidence="10" key="1">
    <citation type="journal article" date="2019" name="Int. J. Syst. Evol. Microbiol.">
        <title>The Global Catalogue of Microorganisms (GCM) 10K type strain sequencing project: providing services to taxonomists for standard genome sequencing and annotation.</title>
        <authorList>
            <consortium name="The Broad Institute Genomics Platform"/>
            <consortium name="The Broad Institute Genome Sequencing Center for Infectious Disease"/>
            <person name="Wu L."/>
            <person name="Ma J."/>
        </authorList>
    </citation>
    <scope>NUCLEOTIDE SEQUENCE [LARGE SCALE GENOMIC DNA]</scope>
    <source>
        <strain evidence="10">XZYJT-10</strain>
    </source>
</reference>
<protein>
    <submittedName>
        <fullName evidence="9">Hydrogenase nickel incorporation protein HypB</fullName>
    </submittedName>
</protein>
<dbReference type="Pfam" id="PF02492">
    <property type="entry name" value="cobW"/>
    <property type="match status" value="1"/>
</dbReference>
<comment type="similarity">
    <text evidence="1">Belongs to the SIMIBI class G3E GTPase family. HypB/HupM subfamily.</text>
</comment>
<dbReference type="Gene3D" id="3.40.50.300">
    <property type="entry name" value="P-loop containing nucleotide triphosphate hydrolases"/>
    <property type="match status" value="1"/>
</dbReference>
<accession>A0ABW2HZ83</accession>
<dbReference type="InterPro" id="IPR004392">
    <property type="entry name" value="Hyd_mat_HypB"/>
</dbReference>
<dbReference type="SUPFAM" id="SSF52540">
    <property type="entry name" value="P-loop containing nucleoside triphosphate hydrolases"/>
    <property type="match status" value="1"/>
</dbReference>
<evidence type="ECO:0000256" key="5">
    <source>
        <dbReference type="ARBA" id="ARBA00022801"/>
    </source>
</evidence>
<dbReference type="PANTHER" id="PTHR30134:SF2">
    <property type="entry name" value="HYDROGENASE MATURATION FACTOR HYPB"/>
    <property type="match status" value="1"/>
</dbReference>
<evidence type="ECO:0000313" key="9">
    <source>
        <dbReference type="EMBL" id="MFC7278365.1"/>
    </source>
</evidence>
<evidence type="ECO:0000313" key="10">
    <source>
        <dbReference type="Proteomes" id="UP001596548"/>
    </source>
</evidence>
<name>A0ABW2HZ83_9ACTN</name>
<dbReference type="InterPro" id="IPR003495">
    <property type="entry name" value="CobW/HypB/UreG_nucleotide-bd"/>
</dbReference>
<evidence type="ECO:0000259" key="8">
    <source>
        <dbReference type="Pfam" id="PF02492"/>
    </source>
</evidence>
<evidence type="ECO:0000256" key="7">
    <source>
        <dbReference type="ARBA" id="ARBA00023134"/>
    </source>
</evidence>
<gene>
    <name evidence="9" type="primary">hypB</name>
    <name evidence="9" type="ORF">ACFQS1_30650</name>
</gene>
<dbReference type="Proteomes" id="UP001596548">
    <property type="component" value="Unassembled WGS sequence"/>
</dbReference>
<evidence type="ECO:0000256" key="6">
    <source>
        <dbReference type="ARBA" id="ARBA00022833"/>
    </source>
</evidence>
<evidence type="ECO:0000256" key="4">
    <source>
        <dbReference type="ARBA" id="ARBA00022741"/>
    </source>
</evidence>
<dbReference type="EMBL" id="JBHTBJ010000032">
    <property type="protein sequence ID" value="MFC7278365.1"/>
    <property type="molecule type" value="Genomic_DNA"/>
</dbReference>
<keyword evidence="6" id="KW-0862">Zinc</keyword>